<dbReference type="EMBL" id="CP039291">
    <property type="protein sequence ID" value="QCB92351.1"/>
    <property type="molecule type" value="Genomic_DNA"/>
</dbReference>
<dbReference type="KEGG" id="celz:E5225_01040"/>
<dbReference type="AlphaFoldDB" id="A0A4P7SFM6"/>
<organism evidence="2 3">
    <name type="scientific">Cellulomonas shaoxiangyii</name>
    <dbReference type="NCBI Taxonomy" id="2566013"/>
    <lineage>
        <taxon>Bacteria</taxon>
        <taxon>Bacillati</taxon>
        <taxon>Actinomycetota</taxon>
        <taxon>Actinomycetes</taxon>
        <taxon>Micrococcales</taxon>
        <taxon>Cellulomonadaceae</taxon>
        <taxon>Cellulomonas</taxon>
    </lineage>
</organism>
<protein>
    <submittedName>
        <fullName evidence="2">HNH endonuclease</fullName>
    </submittedName>
</protein>
<proteinExistence type="predicted"/>
<sequence>MPYDVKQYLGLTLADAEAQWRSILARAEVGPGENQVDYVPVETLLCAAAMVALGNVSYGSGLASRGPTPIPELAHVFRRRRTSITSKMANLEGGRSRGGRSDQRLWEVLRDDHRQLFDLYRVILAAARRTGARPELLPDFLELEHSDTFELLGQDEIDETAVEAALRERLEQYTGAGSERPSERQVLARVRIDQHRFAKAVLINCGWECVFCGFGLTDRSKPTLLRASHIKPWRSSDDHERRDVRNGVAACPTHDAAFDAGDLTLSEELEVIASARITSSSNPAVRLMFGAPLLRQHIRLLPGGHSPRPDYLDWHRERIFLT</sequence>
<reference evidence="2 3" key="1">
    <citation type="submission" date="2019-04" db="EMBL/GenBank/DDBJ databases">
        <title>Isolation and identification of Cellulomonas shaoxiangyii sp. Nov. isolated from feces of the Tibetan antelopes (Pantholops hodgsonii) in the Qinghai-Tibet plateau of China.</title>
        <authorList>
            <person name="Tian Z."/>
        </authorList>
    </citation>
    <scope>NUCLEOTIDE SEQUENCE [LARGE SCALE GENOMIC DNA]</scope>
    <source>
        <strain evidence="2 3">Z28</strain>
    </source>
</reference>
<dbReference type="Pfam" id="PF13391">
    <property type="entry name" value="HNH_2"/>
    <property type="match status" value="1"/>
</dbReference>
<keyword evidence="3" id="KW-1185">Reference proteome</keyword>
<dbReference type="RefSeq" id="WP_135972264.1">
    <property type="nucleotide sequence ID" value="NZ_CP039291.1"/>
</dbReference>
<dbReference type="InterPro" id="IPR003615">
    <property type="entry name" value="HNH_nuc"/>
</dbReference>
<gene>
    <name evidence="2" type="ORF">E5225_01040</name>
</gene>
<feature type="domain" description="HNH nuclease" evidence="1">
    <location>
        <begin position="209"/>
        <end position="265"/>
    </location>
</feature>
<evidence type="ECO:0000313" key="3">
    <source>
        <dbReference type="Proteomes" id="UP000296469"/>
    </source>
</evidence>
<dbReference type="OrthoDB" id="9811869at2"/>
<keyword evidence="2" id="KW-0378">Hydrolase</keyword>
<dbReference type="Proteomes" id="UP000296469">
    <property type="component" value="Chromosome"/>
</dbReference>
<evidence type="ECO:0000313" key="2">
    <source>
        <dbReference type="EMBL" id="QCB92351.1"/>
    </source>
</evidence>
<dbReference type="GO" id="GO:0004519">
    <property type="term" value="F:endonuclease activity"/>
    <property type="evidence" value="ECO:0007669"/>
    <property type="project" value="UniProtKB-KW"/>
</dbReference>
<accession>A0A4P7SFM6</accession>
<keyword evidence="2" id="KW-0255">Endonuclease</keyword>
<evidence type="ECO:0000259" key="1">
    <source>
        <dbReference type="Pfam" id="PF13391"/>
    </source>
</evidence>
<name>A0A4P7SFM6_9CELL</name>
<keyword evidence="2" id="KW-0540">Nuclease</keyword>